<sequence length="141" mass="14245">MQLTNNLLLGLLGASAASAAARAHRHQHLPEYNPHAPWQKHYHPHYIGWNSTADSCDASGDDTPPSGNPPSSSTAPSTPSGTGTTQPLPPLPSGGLGVRLTPFVAVSGAGPGAGAGRREERLGFAAVLGVTGVVLVAAVLC</sequence>
<accession>G2R403</accession>
<dbReference type="EMBL" id="CP003010">
    <property type="protein sequence ID" value="AEO66855.1"/>
    <property type="molecule type" value="Genomic_DNA"/>
</dbReference>
<feature type="signal peptide" evidence="3">
    <location>
        <begin position="1"/>
        <end position="23"/>
    </location>
</feature>
<keyword evidence="2" id="KW-0812">Transmembrane</keyword>
<feature type="compositionally biased region" description="Low complexity" evidence="1">
    <location>
        <begin position="63"/>
        <end position="86"/>
    </location>
</feature>
<keyword evidence="5" id="KW-1185">Reference proteome</keyword>
<evidence type="ECO:0008006" key="6">
    <source>
        <dbReference type="Google" id="ProtNLM"/>
    </source>
</evidence>
<gene>
    <name evidence="4" type="ORF">THITE_110296</name>
</gene>
<feature type="transmembrane region" description="Helical" evidence="2">
    <location>
        <begin position="122"/>
        <end position="140"/>
    </location>
</feature>
<dbReference type="GeneID" id="11517953"/>
<evidence type="ECO:0000256" key="3">
    <source>
        <dbReference type="SAM" id="SignalP"/>
    </source>
</evidence>
<evidence type="ECO:0000256" key="1">
    <source>
        <dbReference type="SAM" id="MobiDB-lite"/>
    </source>
</evidence>
<feature type="region of interest" description="Disordered" evidence="1">
    <location>
        <begin position="53"/>
        <end position="96"/>
    </location>
</feature>
<dbReference type="HOGENOM" id="CLU_1826627_0_0_1"/>
<dbReference type="AlphaFoldDB" id="G2R403"/>
<dbReference type="Proteomes" id="UP000008181">
    <property type="component" value="Chromosome 2"/>
</dbReference>
<evidence type="ECO:0000256" key="2">
    <source>
        <dbReference type="SAM" id="Phobius"/>
    </source>
</evidence>
<dbReference type="KEGG" id="ttt:THITE_110296"/>
<keyword evidence="2" id="KW-1133">Transmembrane helix</keyword>
<evidence type="ECO:0000313" key="4">
    <source>
        <dbReference type="EMBL" id="AEO66855.1"/>
    </source>
</evidence>
<feature type="chain" id="PRO_5003436917" description="SSCRP protein" evidence="3">
    <location>
        <begin position="24"/>
        <end position="141"/>
    </location>
</feature>
<keyword evidence="3" id="KW-0732">Signal</keyword>
<protein>
    <recommendedName>
        <fullName evidence="6">SSCRP protein</fullName>
    </recommendedName>
</protein>
<evidence type="ECO:0000313" key="5">
    <source>
        <dbReference type="Proteomes" id="UP000008181"/>
    </source>
</evidence>
<dbReference type="RefSeq" id="XP_003653191.1">
    <property type="nucleotide sequence ID" value="XM_003653143.1"/>
</dbReference>
<name>G2R403_THETT</name>
<proteinExistence type="predicted"/>
<keyword evidence="2" id="KW-0472">Membrane</keyword>
<reference evidence="4 5" key="1">
    <citation type="journal article" date="2011" name="Nat. Biotechnol.">
        <title>Comparative genomic analysis of the thermophilic biomass-degrading fungi Myceliophthora thermophila and Thielavia terrestris.</title>
        <authorList>
            <person name="Berka R.M."/>
            <person name="Grigoriev I.V."/>
            <person name="Otillar R."/>
            <person name="Salamov A."/>
            <person name="Grimwood J."/>
            <person name="Reid I."/>
            <person name="Ishmael N."/>
            <person name="John T."/>
            <person name="Darmond C."/>
            <person name="Moisan M.-C."/>
            <person name="Henrissat B."/>
            <person name="Coutinho P.M."/>
            <person name="Lombard V."/>
            <person name="Natvig D.O."/>
            <person name="Lindquist E."/>
            <person name="Schmutz J."/>
            <person name="Lucas S."/>
            <person name="Harris P."/>
            <person name="Powlowski J."/>
            <person name="Bellemare A."/>
            <person name="Taylor D."/>
            <person name="Butler G."/>
            <person name="de Vries R.P."/>
            <person name="Allijn I.E."/>
            <person name="van den Brink J."/>
            <person name="Ushinsky S."/>
            <person name="Storms R."/>
            <person name="Powell A.J."/>
            <person name="Paulsen I.T."/>
            <person name="Elbourne L.D.H."/>
            <person name="Baker S.E."/>
            <person name="Magnuson J."/>
            <person name="LaBoissiere S."/>
            <person name="Clutterbuck A.J."/>
            <person name="Martinez D."/>
            <person name="Wogulis M."/>
            <person name="de Leon A.L."/>
            <person name="Rey M.W."/>
            <person name="Tsang A."/>
        </authorList>
    </citation>
    <scope>NUCLEOTIDE SEQUENCE [LARGE SCALE GENOMIC DNA]</scope>
    <source>
        <strain evidence="5">ATCC 38088 / NRRL 8126</strain>
    </source>
</reference>
<organism evidence="4 5">
    <name type="scientific">Thermothielavioides terrestris (strain ATCC 38088 / NRRL 8126)</name>
    <name type="common">Thielavia terrestris</name>
    <dbReference type="NCBI Taxonomy" id="578455"/>
    <lineage>
        <taxon>Eukaryota</taxon>
        <taxon>Fungi</taxon>
        <taxon>Dikarya</taxon>
        <taxon>Ascomycota</taxon>
        <taxon>Pezizomycotina</taxon>
        <taxon>Sordariomycetes</taxon>
        <taxon>Sordariomycetidae</taxon>
        <taxon>Sordariales</taxon>
        <taxon>Chaetomiaceae</taxon>
        <taxon>Thermothielavioides</taxon>
        <taxon>Thermothielavioides terrestris</taxon>
    </lineage>
</organism>